<feature type="domain" description="NAD-dependent epimerase/dehydratase" evidence="13">
    <location>
        <begin position="13"/>
        <end position="247"/>
    </location>
</feature>
<keyword evidence="15" id="KW-1185">Reference proteome</keyword>
<evidence type="ECO:0000256" key="10">
    <source>
        <dbReference type="ARBA" id="ARBA00023180"/>
    </source>
</evidence>
<evidence type="ECO:0000313" key="15">
    <source>
        <dbReference type="Proteomes" id="UP000256661"/>
    </source>
</evidence>
<proteinExistence type="predicted"/>
<keyword evidence="4" id="KW-0210">Decarboxylase</keyword>
<dbReference type="OrthoDB" id="3505012at2"/>
<dbReference type="InterPro" id="IPR036291">
    <property type="entry name" value="NAD(P)-bd_dom_sf"/>
</dbReference>
<keyword evidence="10" id="KW-0325">Glycoprotein</keyword>
<organism evidence="14 15">
    <name type="scientific">Thermomonospora umbrina</name>
    <dbReference type="NCBI Taxonomy" id="111806"/>
    <lineage>
        <taxon>Bacteria</taxon>
        <taxon>Bacillati</taxon>
        <taxon>Actinomycetota</taxon>
        <taxon>Actinomycetes</taxon>
        <taxon>Streptosporangiales</taxon>
        <taxon>Thermomonosporaceae</taxon>
        <taxon>Thermomonospora</taxon>
    </lineage>
</organism>
<keyword evidence="7" id="KW-0520">NAD</keyword>
<evidence type="ECO:0000259" key="13">
    <source>
        <dbReference type="Pfam" id="PF01370"/>
    </source>
</evidence>
<dbReference type="InterPro" id="IPR001509">
    <property type="entry name" value="Epimerase_deHydtase"/>
</dbReference>
<evidence type="ECO:0000256" key="4">
    <source>
        <dbReference type="ARBA" id="ARBA00022793"/>
    </source>
</evidence>
<dbReference type="InterPro" id="IPR044516">
    <property type="entry name" value="UXS-like"/>
</dbReference>
<reference evidence="14 15" key="1">
    <citation type="submission" date="2018-08" db="EMBL/GenBank/DDBJ databases">
        <title>Sequencing the genomes of 1000 actinobacteria strains.</title>
        <authorList>
            <person name="Klenk H.-P."/>
        </authorList>
    </citation>
    <scope>NUCLEOTIDE SEQUENCE [LARGE SCALE GENOMIC DNA]</scope>
    <source>
        <strain evidence="14 15">DSM 43927</strain>
    </source>
</reference>
<evidence type="ECO:0000256" key="8">
    <source>
        <dbReference type="ARBA" id="ARBA00023034"/>
    </source>
</evidence>
<dbReference type="CDD" id="cd05230">
    <property type="entry name" value="UGD_SDR_e"/>
    <property type="match status" value="1"/>
</dbReference>
<dbReference type="Pfam" id="PF01370">
    <property type="entry name" value="Epimerase"/>
    <property type="match status" value="1"/>
</dbReference>
<name>A0A3D9T2J9_9ACTN</name>
<accession>A0A3D9T2J9</accession>
<dbReference type="FunFam" id="3.40.50.720:FF:000065">
    <property type="entry name" value="UDP-glucuronic acid decarboxylase 1"/>
    <property type="match status" value="1"/>
</dbReference>
<keyword evidence="3" id="KW-0812">Transmembrane</keyword>
<evidence type="ECO:0000256" key="3">
    <source>
        <dbReference type="ARBA" id="ARBA00022692"/>
    </source>
</evidence>
<sequence>MTGIAQRRIRRAVVTGGAGFLGSHLCERLLRDGVGVICMDNFLTGTPHNVAHLMGRPGFRVVECDLTGFVHVPGDVDLVMHFASAASPIDYLKLPVETLKVGGLGTLHALGLAREKGARFVLASTSEVYGDPLRHPQREDYWGNVNPVGPRSVYDEAKRYAEALTTAYRNSRDVDTGIVRIFNTYGPRMRPHDGRAIPTFIRQALAGEPLTVAGDGSQTRSICYVDDTVSGILALARDRLAGPVNIGNSEETTVLELARTIRDLTGSESPIAFVERPTDDPTVRCPDTTLARERLGWGPRVPNTEGLRRTIAWFAEELGLVRPAERARAASGGSTA</sequence>
<keyword evidence="5" id="KW-0735">Signal-anchor</keyword>
<dbReference type="Proteomes" id="UP000256661">
    <property type="component" value="Unassembled WGS sequence"/>
</dbReference>
<evidence type="ECO:0000256" key="6">
    <source>
        <dbReference type="ARBA" id="ARBA00022989"/>
    </source>
</evidence>
<protein>
    <submittedName>
        <fullName evidence="14">dTDP-glucose 4,6-dehydratase</fullName>
    </submittedName>
</protein>
<dbReference type="AlphaFoldDB" id="A0A3D9T2J9"/>
<dbReference type="UniPathway" id="UPA00796">
    <property type="reaction ID" value="UER00771"/>
</dbReference>
<dbReference type="PANTHER" id="PTHR43078">
    <property type="entry name" value="UDP-GLUCURONIC ACID DECARBOXYLASE-RELATED"/>
    <property type="match status" value="1"/>
</dbReference>
<dbReference type="EMBL" id="QTTT01000001">
    <property type="protein sequence ID" value="REF01071.1"/>
    <property type="molecule type" value="Genomic_DNA"/>
</dbReference>
<evidence type="ECO:0000256" key="12">
    <source>
        <dbReference type="ARBA" id="ARBA00037859"/>
    </source>
</evidence>
<comment type="caution">
    <text evidence="14">The sequence shown here is derived from an EMBL/GenBank/DDBJ whole genome shotgun (WGS) entry which is preliminary data.</text>
</comment>
<evidence type="ECO:0000256" key="1">
    <source>
        <dbReference type="ARBA" id="ARBA00001911"/>
    </source>
</evidence>
<gene>
    <name evidence="14" type="ORF">DFJ69_6670</name>
</gene>
<evidence type="ECO:0000256" key="5">
    <source>
        <dbReference type="ARBA" id="ARBA00022968"/>
    </source>
</evidence>
<dbReference type="RefSeq" id="WP_116026156.1">
    <property type="nucleotide sequence ID" value="NZ_QTTT01000001.1"/>
</dbReference>
<dbReference type="GO" id="GO:0005737">
    <property type="term" value="C:cytoplasm"/>
    <property type="evidence" value="ECO:0007669"/>
    <property type="project" value="TreeGrafter"/>
</dbReference>
<keyword evidence="9" id="KW-0472">Membrane</keyword>
<evidence type="ECO:0000256" key="11">
    <source>
        <dbReference type="ARBA" id="ARBA00023239"/>
    </source>
</evidence>
<evidence type="ECO:0000313" key="14">
    <source>
        <dbReference type="EMBL" id="REF01071.1"/>
    </source>
</evidence>
<dbReference type="GO" id="GO:0033320">
    <property type="term" value="P:UDP-D-xylose biosynthetic process"/>
    <property type="evidence" value="ECO:0007669"/>
    <property type="project" value="UniProtKB-UniPathway"/>
</dbReference>
<dbReference type="GO" id="GO:0048040">
    <property type="term" value="F:UDP-glucuronate decarboxylase activity"/>
    <property type="evidence" value="ECO:0007669"/>
    <property type="project" value="TreeGrafter"/>
</dbReference>
<dbReference type="GO" id="GO:0042732">
    <property type="term" value="P:D-xylose metabolic process"/>
    <property type="evidence" value="ECO:0007669"/>
    <property type="project" value="InterPro"/>
</dbReference>
<dbReference type="SUPFAM" id="SSF51735">
    <property type="entry name" value="NAD(P)-binding Rossmann-fold domains"/>
    <property type="match status" value="1"/>
</dbReference>
<dbReference type="Gene3D" id="3.40.50.720">
    <property type="entry name" value="NAD(P)-binding Rossmann-like Domain"/>
    <property type="match status" value="1"/>
</dbReference>
<dbReference type="PANTHER" id="PTHR43078:SF6">
    <property type="entry name" value="UDP-GLUCURONIC ACID DECARBOXYLASE 1"/>
    <property type="match status" value="1"/>
</dbReference>
<keyword evidence="8" id="KW-0333">Golgi apparatus</keyword>
<keyword evidence="6" id="KW-1133">Transmembrane helix</keyword>
<comment type="cofactor">
    <cofactor evidence="1">
        <name>NAD(+)</name>
        <dbReference type="ChEBI" id="CHEBI:57540"/>
    </cofactor>
</comment>
<comment type="subcellular location">
    <subcellularLocation>
        <location evidence="2">Golgi apparatus membrane</location>
        <topology evidence="2">Single-pass type II membrane protein</topology>
    </subcellularLocation>
    <subcellularLocation>
        <location evidence="12">Golgi apparatus</location>
        <location evidence="12">Golgi stack membrane</location>
    </subcellularLocation>
</comment>
<dbReference type="GO" id="GO:0070403">
    <property type="term" value="F:NAD+ binding"/>
    <property type="evidence" value="ECO:0007669"/>
    <property type="project" value="InterPro"/>
</dbReference>
<evidence type="ECO:0000256" key="2">
    <source>
        <dbReference type="ARBA" id="ARBA00004323"/>
    </source>
</evidence>
<keyword evidence="11" id="KW-0456">Lyase</keyword>
<evidence type="ECO:0000256" key="9">
    <source>
        <dbReference type="ARBA" id="ARBA00023136"/>
    </source>
</evidence>
<evidence type="ECO:0000256" key="7">
    <source>
        <dbReference type="ARBA" id="ARBA00023027"/>
    </source>
</evidence>